<organism evidence="2 3">
    <name type="scientific">Thiothrix lacustris</name>
    <dbReference type="NCBI Taxonomy" id="525917"/>
    <lineage>
        <taxon>Bacteria</taxon>
        <taxon>Pseudomonadati</taxon>
        <taxon>Pseudomonadota</taxon>
        <taxon>Gammaproteobacteria</taxon>
        <taxon>Thiotrichales</taxon>
        <taxon>Thiotrichaceae</taxon>
        <taxon>Thiothrix</taxon>
    </lineage>
</organism>
<comment type="caution">
    <text evidence="2">The sequence shown here is derived from an EMBL/GenBank/DDBJ whole genome shotgun (WGS) entry which is preliminary data.</text>
</comment>
<evidence type="ECO:0000256" key="1">
    <source>
        <dbReference type="SAM" id="MobiDB-lite"/>
    </source>
</evidence>
<accession>A0A1Y1QJ65</accession>
<protein>
    <submittedName>
        <fullName evidence="2">Uncharacterized protein</fullName>
    </submittedName>
</protein>
<evidence type="ECO:0000313" key="3">
    <source>
        <dbReference type="Proteomes" id="UP000192491"/>
    </source>
</evidence>
<sequence>MKPLLTIGIILTTLVSINTNAENAAPLEPLYSAQFDNTYVTIEVQSNGCTQPEDFTILANGKGGEAFSTLGIRRDRPDTCKAMSQLVRLQLELPPALAALKEPYRLENLFVSKSQFPGAANTGDTHDRPSQTDQH</sequence>
<dbReference type="AlphaFoldDB" id="A0A1Y1QJ65"/>
<feature type="compositionally biased region" description="Basic and acidic residues" evidence="1">
    <location>
        <begin position="124"/>
        <end position="135"/>
    </location>
</feature>
<evidence type="ECO:0000313" key="2">
    <source>
        <dbReference type="EMBL" id="OQX06758.1"/>
    </source>
</evidence>
<proteinExistence type="predicted"/>
<feature type="region of interest" description="Disordered" evidence="1">
    <location>
        <begin position="116"/>
        <end position="135"/>
    </location>
</feature>
<name>A0A1Y1QJ65_9GAMM</name>
<dbReference type="Proteomes" id="UP000192491">
    <property type="component" value="Unassembled WGS sequence"/>
</dbReference>
<dbReference type="EMBL" id="MTEJ01000231">
    <property type="protein sequence ID" value="OQX06758.1"/>
    <property type="molecule type" value="Genomic_DNA"/>
</dbReference>
<reference evidence="2 3" key="1">
    <citation type="submission" date="2017-01" db="EMBL/GenBank/DDBJ databases">
        <title>Novel large sulfur bacteria in the metagenomes of groundwater-fed chemosynthetic microbial mats in the Lake Huron basin.</title>
        <authorList>
            <person name="Sharrar A.M."/>
            <person name="Flood B.E."/>
            <person name="Bailey J.V."/>
            <person name="Jones D.S."/>
            <person name="Biddanda B."/>
            <person name="Ruberg S.A."/>
            <person name="Marcus D.N."/>
            <person name="Dick G.J."/>
        </authorList>
    </citation>
    <scope>NUCLEOTIDE SEQUENCE [LARGE SCALE GENOMIC DNA]</scope>
    <source>
        <strain evidence="2">A8</strain>
    </source>
</reference>
<gene>
    <name evidence="2" type="ORF">BWK73_29955</name>
</gene>